<organism evidence="1 2">
    <name type="scientific">Sanguibacter suaedae</name>
    <dbReference type="NCBI Taxonomy" id="2795737"/>
    <lineage>
        <taxon>Bacteria</taxon>
        <taxon>Bacillati</taxon>
        <taxon>Actinomycetota</taxon>
        <taxon>Actinomycetes</taxon>
        <taxon>Micrococcales</taxon>
        <taxon>Sanguibacteraceae</taxon>
        <taxon>Sanguibacter</taxon>
    </lineage>
</organism>
<dbReference type="Proteomes" id="UP000602087">
    <property type="component" value="Unassembled WGS sequence"/>
</dbReference>
<reference evidence="1" key="1">
    <citation type="submission" date="2020-12" db="EMBL/GenBank/DDBJ databases">
        <title>Sanguibacter suaedae sp. nov., isolated from Suaeda aralocaspica.</title>
        <authorList>
            <person name="Ma Q."/>
        </authorList>
    </citation>
    <scope>NUCLEOTIDE SEQUENCE</scope>
    <source>
        <strain evidence="1">YZGR15</strain>
    </source>
</reference>
<gene>
    <name evidence="1" type="ORF">JAV76_11520</name>
</gene>
<sequence length="585" mass="58011">MSALPGAERRAALTAVLAVVLATVMLAVGALRAVPTVASWTDTETVHGQVGTGSLVCGADARYVTRSDARFLSGSLLRTNLDALASLRGMNLVRPGAAAAAPTPTNAVNLGVNDGDPTLDTFGNPLAVSALGGIAGLDLTGLSVGLPVGSAGPANQYTQVTSTGRSVAASGLVSNTGGVLVSGDTPPATLPGRARVSLSGVLPAVANVSDARLAVGAVGSSASLDWCGALRSSVWGDGSVTGVTRSYGIAGLDLEVASPLVRSLTSSVSSTVNALNSAVPTLAGTNGLISQAIRSSILAGVTNLLRIGTVTGTVTVTNLNLSAALGGLLTTPLSDGGVTVDLASGIVRVNLATLLGDGARGLNDLPPNHEVVLDAALLNGIGDRVRALLTAWTAQVTTALTAAIGAATVTVNQEVTLTNLLNLGNVLRLNVSFSSSLANVLNGTTQATVTASVLGGLVGIDVTALTTLLRTSIITSVAGTLTTQLSARVTALGTTLATTRTSLVTALGSVVSALPSVVSLRVNVQPDRPGAPPGSTFDPGAPPWTSPAYSVAALRLGLFDSLAPANGFAYATFARSTVGPSTAPY</sequence>
<dbReference type="RefSeq" id="WP_198734208.1">
    <property type="nucleotide sequence ID" value="NZ_JAEINH010000009.1"/>
</dbReference>
<dbReference type="NCBIfam" id="NF033766">
    <property type="entry name" value="choice_anch_G"/>
    <property type="match status" value="1"/>
</dbReference>
<proteinExistence type="predicted"/>
<evidence type="ECO:0000313" key="1">
    <source>
        <dbReference type="EMBL" id="MBI9115643.1"/>
    </source>
</evidence>
<dbReference type="EMBL" id="JAEINH010000009">
    <property type="protein sequence ID" value="MBI9115643.1"/>
    <property type="molecule type" value="Genomic_DNA"/>
</dbReference>
<accession>A0A934ICX4</accession>
<name>A0A934ICX4_9MICO</name>
<dbReference type="InterPro" id="IPR047900">
    <property type="entry name" value="Choice_anch_G"/>
</dbReference>
<protein>
    <submittedName>
        <fullName evidence="1">Choice-of-anchor G family protein</fullName>
    </submittedName>
</protein>
<dbReference type="AlphaFoldDB" id="A0A934ICX4"/>
<comment type="caution">
    <text evidence="1">The sequence shown here is derived from an EMBL/GenBank/DDBJ whole genome shotgun (WGS) entry which is preliminary data.</text>
</comment>
<evidence type="ECO:0000313" key="2">
    <source>
        <dbReference type="Proteomes" id="UP000602087"/>
    </source>
</evidence>
<keyword evidence="2" id="KW-1185">Reference proteome</keyword>